<comment type="caution">
    <text evidence="1">The sequence shown here is derived from an EMBL/GenBank/DDBJ whole genome shotgun (WGS) entry which is preliminary data.</text>
</comment>
<dbReference type="EMBL" id="LAZR01062630">
    <property type="protein sequence ID" value="KKK61124.1"/>
    <property type="molecule type" value="Genomic_DNA"/>
</dbReference>
<name>A0A0F8Z3Y9_9ZZZZ</name>
<accession>A0A0F8Z3Y9</accession>
<reference evidence="1" key="1">
    <citation type="journal article" date="2015" name="Nature">
        <title>Complex archaea that bridge the gap between prokaryotes and eukaryotes.</title>
        <authorList>
            <person name="Spang A."/>
            <person name="Saw J.H."/>
            <person name="Jorgensen S.L."/>
            <person name="Zaremba-Niedzwiedzka K."/>
            <person name="Martijn J."/>
            <person name="Lind A.E."/>
            <person name="van Eijk R."/>
            <person name="Schleper C."/>
            <person name="Guy L."/>
            <person name="Ettema T.J."/>
        </authorList>
    </citation>
    <scope>NUCLEOTIDE SEQUENCE</scope>
</reference>
<evidence type="ECO:0000313" key="1">
    <source>
        <dbReference type="EMBL" id="KKK61124.1"/>
    </source>
</evidence>
<protein>
    <submittedName>
        <fullName evidence="1">Uncharacterized protein</fullName>
    </submittedName>
</protein>
<organism evidence="1">
    <name type="scientific">marine sediment metagenome</name>
    <dbReference type="NCBI Taxonomy" id="412755"/>
    <lineage>
        <taxon>unclassified sequences</taxon>
        <taxon>metagenomes</taxon>
        <taxon>ecological metagenomes</taxon>
    </lineage>
</organism>
<gene>
    <name evidence="1" type="ORF">LCGC14_3017470</name>
</gene>
<dbReference type="AlphaFoldDB" id="A0A0F8Z3Y9"/>
<sequence length="50" mass="6371">MMRGTVAKKIRKYSKRNWFEYVEQLRQWPFMARLRFCWYIIKGKKKVKEL</sequence>
<proteinExistence type="predicted"/>